<dbReference type="OrthoDB" id="495620at2"/>
<dbReference type="Pfam" id="PF12697">
    <property type="entry name" value="Abhydrolase_6"/>
    <property type="match status" value="1"/>
</dbReference>
<dbReference type="SUPFAM" id="SSF53474">
    <property type="entry name" value="alpha/beta-Hydrolases"/>
    <property type="match status" value="1"/>
</dbReference>
<reference evidence="3" key="1">
    <citation type="submission" date="2016-10" db="EMBL/GenBank/DDBJ databases">
        <authorList>
            <person name="Varghese N."/>
            <person name="Submissions S."/>
        </authorList>
    </citation>
    <scope>NUCLEOTIDE SEQUENCE [LARGE SCALE GENOMIC DNA]</scope>
    <source>
        <strain evidence="3">IBRC-M 10403</strain>
    </source>
</reference>
<dbReference type="RefSeq" id="WP_091457591.1">
    <property type="nucleotide sequence ID" value="NZ_FMZZ01000025.1"/>
</dbReference>
<dbReference type="InterPro" id="IPR050228">
    <property type="entry name" value="Carboxylesterase_BioH"/>
</dbReference>
<name>A0A1G6Z290_9PSEU</name>
<proteinExistence type="predicted"/>
<keyword evidence="3" id="KW-1185">Reference proteome</keyword>
<dbReference type="Proteomes" id="UP000199501">
    <property type="component" value="Unassembled WGS sequence"/>
</dbReference>
<dbReference type="PRINTS" id="PR00111">
    <property type="entry name" value="ABHYDROLASE"/>
</dbReference>
<accession>A0A1G6Z290</accession>
<evidence type="ECO:0000313" key="3">
    <source>
        <dbReference type="Proteomes" id="UP000199501"/>
    </source>
</evidence>
<gene>
    <name evidence="2" type="ORF">SAMN05216174_1252</name>
</gene>
<dbReference type="Gene3D" id="3.40.50.1820">
    <property type="entry name" value="alpha/beta hydrolase"/>
    <property type="match status" value="1"/>
</dbReference>
<dbReference type="InterPro" id="IPR000073">
    <property type="entry name" value="AB_hydrolase_1"/>
</dbReference>
<evidence type="ECO:0000259" key="1">
    <source>
        <dbReference type="Pfam" id="PF12697"/>
    </source>
</evidence>
<dbReference type="STRING" id="1271860.SAMN05216174_1252"/>
<dbReference type="PANTHER" id="PTHR43194">
    <property type="entry name" value="HYDROLASE ALPHA/BETA FOLD FAMILY"/>
    <property type="match status" value="1"/>
</dbReference>
<dbReference type="AlphaFoldDB" id="A0A1G6Z290"/>
<feature type="domain" description="AB hydrolase-1" evidence="1">
    <location>
        <begin position="24"/>
        <end position="256"/>
    </location>
</feature>
<dbReference type="EMBL" id="FMZZ01000025">
    <property type="protein sequence ID" value="SDD96413.1"/>
    <property type="molecule type" value="Genomic_DNA"/>
</dbReference>
<protein>
    <submittedName>
        <fullName evidence="2">Pimeloyl-ACP methyl ester carboxylesterase</fullName>
    </submittedName>
</protein>
<sequence>MATGMVVVDDGELSYEIQGAGSPVVLLHAGVLTGRMWDDQVARLARQHTVVRYDARGHGASATPRKPFAHYEDLRRLFAALGIERAALVGLSLGARTSIDFALAYPHLVDRLLLAAPGISGMTLRDPFILGQLARLTEAAEAGDTGAAVECVMRMWVDGPHRLPEETDRTTRDLCHGLMTDTIARHGAAAMTLATELGAIDRVAELTAPTLLLVGDLDSSDIHAVADLVASKAPDAGKQVVPGAGHMVNLDRRAEFDRALLGFLNGSVH</sequence>
<dbReference type="GO" id="GO:0003824">
    <property type="term" value="F:catalytic activity"/>
    <property type="evidence" value="ECO:0007669"/>
    <property type="project" value="UniProtKB-ARBA"/>
</dbReference>
<organism evidence="2 3">
    <name type="scientific">Actinokineospora iranica</name>
    <dbReference type="NCBI Taxonomy" id="1271860"/>
    <lineage>
        <taxon>Bacteria</taxon>
        <taxon>Bacillati</taxon>
        <taxon>Actinomycetota</taxon>
        <taxon>Actinomycetes</taxon>
        <taxon>Pseudonocardiales</taxon>
        <taxon>Pseudonocardiaceae</taxon>
        <taxon>Actinokineospora</taxon>
    </lineage>
</organism>
<dbReference type="InterPro" id="IPR029058">
    <property type="entry name" value="AB_hydrolase_fold"/>
</dbReference>
<dbReference type="PANTHER" id="PTHR43194:SF5">
    <property type="entry name" value="PIMELOYL-[ACYL-CARRIER PROTEIN] METHYL ESTER ESTERASE"/>
    <property type="match status" value="1"/>
</dbReference>
<evidence type="ECO:0000313" key="2">
    <source>
        <dbReference type="EMBL" id="SDD96413.1"/>
    </source>
</evidence>